<dbReference type="OrthoDB" id="1897577at2759"/>
<feature type="signal peptide" evidence="1">
    <location>
        <begin position="1"/>
        <end position="31"/>
    </location>
</feature>
<protein>
    <recommendedName>
        <fullName evidence="4">Leucine-rich repeat-containing N-terminal plant-type domain-containing protein</fullName>
    </recommendedName>
</protein>
<dbReference type="EMBL" id="CM002292">
    <property type="protein sequence ID" value="ESW21533.1"/>
    <property type="molecule type" value="Genomic_DNA"/>
</dbReference>
<dbReference type="AlphaFoldDB" id="V7BWW2"/>
<sequence length="86" mass="9565">MKLSARASMSNPCFFFFFLIASFCFSSFASGATLPQDEVKALEDIAKRLGKKDWDFSDPCRNLTSESEVGCNCDYNNGTVCHVTNM</sequence>
<proteinExistence type="predicted"/>
<accession>V7BWW2</accession>
<evidence type="ECO:0000256" key="1">
    <source>
        <dbReference type="SAM" id="SignalP"/>
    </source>
</evidence>
<dbReference type="Proteomes" id="UP000000226">
    <property type="component" value="Chromosome 5"/>
</dbReference>
<organism evidence="2 3">
    <name type="scientific">Phaseolus vulgaris</name>
    <name type="common">Kidney bean</name>
    <name type="synonym">French bean</name>
    <dbReference type="NCBI Taxonomy" id="3885"/>
    <lineage>
        <taxon>Eukaryota</taxon>
        <taxon>Viridiplantae</taxon>
        <taxon>Streptophyta</taxon>
        <taxon>Embryophyta</taxon>
        <taxon>Tracheophyta</taxon>
        <taxon>Spermatophyta</taxon>
        <taxon>Magnoliopsida</taxon>
        <taxon>eudicotyledons</taxon>
        <taxon>Gunneridae</taxon>
        <taxon>Pentapetalae</taxon>
        <taxon>rosids</taxon>
        <taxon>fabids</taxon>
        <taxon>Fabales</taxon>
        <taxon>Fabaceae</taxon>
        <taxon>Papilionoideae</taxon>
        <taxon>50 kb inversion clade</taxon>
        <taxon>NPAAA clade</taxon>
        <taxon>indigoferoid/millettioid clade</taxon>
        <taxon>Phaseoleae</taxon>
        <taxon>Phaseolus</taxon>
    </lineage>
</organism>
<evidence type="ECO:0000313" key="2">
    <source>
        <dbReference type="EMBL" id="ESW21533.1"/>
    </source>
</evidence>
<reference evidence="3" key="1">
    <citation type="journal article" date="2014" name="Nat. Genet.">
        <title>A reference genome for common bean and genome-wide analysis of dual domestications.</title>
        <authorList>
            <person name="Schmutz J."/>
            <person name="McClean P.E."/>
            <person name="Mamidi S."/>
            <person name="Wu G.A."/>
            <person name="Cannon S.B."/>
            <person name="Grimwood J."/>
            <person name="Jenkins J."/>
            <person name="Shu S."/>
            <person name="Song Q."/>
            <person name="Chavarro C."/>
            <person name="Torres-Torres M."/>
            <person name="Geffroy V."/>
            <person name="Moghaddam S.M."/>
            <person name="Gao D."/>
            <person name="Abernathy B."/>
            <person name="Barry K."/>
            <person name="Blair M."/>
            <person name="Brick M.A."/>
            <person name="Chovatia M."/>
            <person name="Gepts P."/>
            <person name="Goodstein D.M."/>
            <person name="Gonzales M."/>
            <person name="Hellsten U."/>
            <person name="Hyten D.L."/>
            <person name="Jia G."/>
            <person name="Kelly J.D."/>
            <person name="Kudrna D."/>
            <person name="Lee R."/>
            <person name="Richard M.M."/>
            <person name="Miklas P.N."/>
            <person name="Osorno J.M."/>
            <person name="Rodrigues J."/>
            <person name="Thareau V."/>
            <person name="Urrea C.A."/>
            <person name="Wang M."/>
            <person name="Yu Y."/>
            <person name="Zhang M."/>
            <person name="Wing R.A."/>
            <person name="Cregan P.B."/>
            <person name="Rokhsar D.S."/>
            <person name="Jackson S.A."/>
        </authorList>
    </citation>
    <scope>NUCLEOTIDE SEQUENCE [LARGE SCALE GENOMIC DNA]</scope>
    <source>
        <strain evidence="3">cv. G19833</strain>
    </source>
</reference>
<evidence type="ECO:0000313" key="3">
    <source>
        <dbReference type="Proteomes" id="UP000000226"/>
    </source>
</evidence>
<gene>
    <name evidence="2" type="ORF">PHAVU_005G078700g</name>
</gene>
<keyword evidence="3" id="KW-1185">Reference proteome</keyword>
<dbReference type="OMA" id="CSISICH"/>
<evidence type="ECO:0008006" key="4">
    <source>
        <dbReference type="Google" id="ProtNLM"/>
    </source>
</evidence>
<feature type="chain" id="PRO_5004757163" description="Leucine-rich repeat-containing N-terminal plant-type domain-containing protein" evidence="1">
    <location>
        <begin position="32"/>
        <end position="86"/>
    </location>
</feature>
<dbReference type="STRING" id="3885.V7BWW2"/>
<dbReference type="Gramene" id="ESW21533">
    <property type="protein sequence ID" value="ESW21533"/>
    <property type="gene ID" value="PHAVU_005G078700g"/>
</dbReference>
<name>V7BWW2_PHAVU</name>
<keyword evidence="1" id="KW-0732">Signal</keyword>